<dbReference type="BioCyc" id="SESP1179773:BN6_RS31400-MONOMER"/>
<reference evidence="2 3" key="1">
    <citation type="journal article" date="2012" name="BMC Genomics">
        <title>Complete genome sequence of Saccharothrix espanaensis DSM 44229T and comparison to the other completely sequenced Pseudonocardiaceae.</title>
        <authorList>
            <person name="Strobel T."/>
            <person name="Al-Dilaimi A."/>
            <person name="Blom J."/>
            <person name="Gessner A."/>
            <person name="Kalinowski J."/>
            <person name="Luzhetska M."/>
            <person name="Puhler A."/>
            <person name="Szczepanowski R."/>
            <person name="Bechthold A."/>
            <person name="Ruckert C."/>
        </authorList>
    </citation>
    <scope>NUCLEOTIDE SEQUENCE [LARGE SCALE GENOMIC DNA]</scope>
    <source>
        <strain evidence="3">ATCC 51144 / DSM 44229 / JCM 9112 / NBRC 15066 / NRRL 15764</strain>
    </source>
</reference>
<keyword evidence="3" id="KW-1185">Reference proteome</keyword>
<dbReference type="Proteomes" id="UP000006281">
    <property type="component" value="Chromosome"/>
</dbReference>
<dbReference type="PATRIC" id="fig|1179773.3.peg.6570"/>
<dbReference type="Pfam" id="PF19266">
    <property type="entry name" value="CIS_tube"/>
    <property type="match status" value="1"/>
</dbReference>
<sequence length="252" mass="26866">MASPITFTSAGASKATSYAAPSNLQKAALAVHSPPKAGGAAKPGGLLHEIAFQFNPKELALSKNAKWERSRQANNAKSGTPEFKGSDPAKLTLELFLDATEHMDDSVVKKVEQLFACCVPTEDSRQHGKGSPPWVIFKWGGMTGFPAYVSSVNAKYTLFTPAGTPVRALCTVNLEEISGEQGGQNPTSGALAARDSHVLVAGDTLQSLAYEAYGNAELWREIAEANDIDDPMRLRPGSRLLVPALEEIRDGQ</sequence>
<dbReference type="InterPro" id="IPR036779">
    <property type="entry name" value="LysM_dom_sf"/>
</dbReference>
<proteinExistence type="predicted"/>
<dbReference type="InterPro" id="IPR045361">
    <property type="entry name" value="CIS_tube_prot_N"/>
</dbReference>
<dbReference type="PROSITE" id="PS51782">
    <property type="entry name" value="LYSM"/>
    <property type="match status" value="1"/>
</dbReference>
<evidence type="ECO:0000313" key="2">
    <source>
        <dbReference type="EMBL" id="CCH33759.1"/>
    </source>
</evidence>
<evidence type="ECO:0000313" key="3">
    <source>
        <dbReference type="Proteomes" id="UP000006281"/>
    </source>
</evidence>
<dbReference type="InterPro" id="IPR018392">
    <property type="entry name" value="LysM"/>
</dbReference>
<dbReference type="OrthoDB" id="9815939at2"/>
<dbReference type="RefSeq" id="WP_015103870.1">
    <property type="nucleotide sequence ID" value="NC_019673.1"/>
</dbReference>
<dbReference type="eggNOG" id="COG1652">
    <property type="taxonomic scope" value="Bacteria"/>
</dbReference>
<dbReference type="HOGENOM" id="CLU_075813_1_0_11"/>
<organism evidence="2 3">
    <name type="scientific">Saccharothrix espanaensis (strain ATCC 51144 / DSM 44229 / JCM 9112 / NBRC 15066 / NRRL 15764)</name>
    <dbReference type="NCBI Taxonomy" id="1179773"/>
    <lineage>
        <taxon>Bacteria</taxon>
        <taxon>Bacillati</taxon>
        <taxon>Actinomycetota</taxon>
        <taxon>Actinomycetes</taxon>
        <taxon>Pseudonocardiales</taxon>
        <taxon>Pseudonocardiaceae</taxon>
        <taxon>Saccharothrix</taxon>
    </lineage>
</organism>
<protein>
    <submittedName>
        <fullName evidence="2">Peptidoglycan-binding protein</fullName>
    </submittedName>
</protein>
<dbReference type="Pfam" id="PF01476">
    <property type="entry name" value="LysM"/>
    <property type="match status" value="1"/>
</dbReference>
<feature type="domain" description="LysM" evidence="1">
    <location>
        <begin position="195"/>
        <end position="242"/>
    </location>
</feature>
<dbReference type="EMBL" id="HE804045">
    <property type="protein sequence ID" value="CCH33759.1"/>
    <property type="molecule type" value="Genomic_DNA"/>
</dbReference>
<dbReference type="KEGG" id="sesp:BN6_65170"/>
<accession>K0KAC0</accession>
<gene>
    <name evidence="2" type="ordered locus">BN6_65170</name>
</gene>
<dbReference type="AlphaFoldDB" id="K0KAC0"/>
<name>K0KAC0_SACES</name>
<evidence type="ECO:0000259" key="1">
    <source>
        <dbReference type="PROSITE" id="PS51782"/>
    </source>
</evidence>
<dbReference type="STRING" id="1179773.BN6_65170"/>
<dbReference type="Gene3D" id="3.10.350.10">
    <property type="entry name" value="LysM domain"/>
    <property type="match status" value="1"/>
</dbReference>